<evidence type="ECO:0000313" key="3">
    <source>
        <dbReference type="Proteomes" id="UP000183567"/>
    </source>
</evidence>
<name>A0A1J8R1C9_9AGAM</name>
<dbReference type="GO" id="GO:0004674">
    <property type="term" value="F:protein serine/threonine kinase activity"/>
    <property type="evidence" value="ECO:0007669"/>
    <property type="project" value="TreeGrafter"/>
</dbReference>
<organism evidence="2 3">
    <name type="scientific">Rhizopogon vesiculosus</name>
    <dbReference type="NCBI Taxonomy" id="180088"/>
    <lineage>
        <taxon>Eukaryota</taxon>
        <taxon>Fungi</taxon>
        <taxon>Dikarya</taxon>
        <taxon>Basidiomycota</taxon>
        <taxon>Agaricomycotina</taxon>
        <taxon>Agaricomycetes</taxon>
        <taxon>Agaricomycetidae</taxon>
        <taxon>Boletales</taxon>
        <taxon>Suillineae</taxon>
        <taxon>Rhizopogonaceae</taxon>
        <taxon>Rhizopogon</taxon>
    </lineage>
</organism>
<proteinExistence type="predicted"/>
<dbReference type="OrthoDB" id="2672723at2759"/>
<evidence type="ECO:0000259" key="1">
    <source>
        <dbReference type="PROSITE" id="PS50011"/>
    </source>
</evidence>
<feature type="domain" description="Protein kinase" evidence="1">
    <location>
        <begin position="16"/>
        <end position="285"/>
    </location>
</feature>
<dbReference type="EMBL" id="LVVM01001856">
    <property type="protein sequence ID" value="OJA17708.1"/>
    <property type="molecule type" value="Genomic_DNA"/>
</dbReference>
<dbReference type="InterPro" id="IPR001245">
    <property type="entry name" value="Ser-Thr/Tyr_kinase_cat_dom"/>
</dbReference>
<dbReference type="PROSITE" id="PS50011">
    <property type="entry name" value="PROTEIN_KINASE_DOM"/>
    <property type="match status" value="1"/>
</dbReference>
<dbReference type="InterPro" id="IPR000719">
    <property type="entry name" value="Prot_kinase_dom"/>
</dbReference>
<reference evidence="2" key="1">
    <citation type="submission" date="2016-03" db="EMBL/GenBank/DDBJ databases">
        <title>Comparative genomics of the ectomycorrhizal sister species Rhizopogon vinicolor and Rhizopogon vesiculosus (Basidiomycota: Boletales) reveals a divergence of the mating type B locus.</title>
        <authorList>
            <person name="Mujic A.B."/>
            <person name="Kuo A."/>
            <person name="Tritt A."/>
            <person name="Lipzen A."/>
            <person name="Chen C."/>
            <person name="Johnson J."/>
            <person name="Sharma A."/>
            <person name="Barry K."/>
            <person name="Grigoriev I.V."/>
            <person name="Spatafora J.W."/>
        </authorList>
    </citation>
    <scope>NUCLEOTIDE SEQUENCE [LARGE SCALE GENOMIC DNA]</scope>
    <source>
        <strain evidence="2">AM-OR11-056</strain>
    </source>
</reference>
<dbReference type="STRING" id="180088.A0A1J8R1C9"/>
<dbReference type="PANTHER" id="PTHR44329">
    <property type="entry name" value="SERINE/THREONINE-PROTEIN KINASE TNNI3K-RELATED"/>
    <property type="match status" value="1"/>
</dbReference>
<dbReference type="SUPFAM" id="SSF56112">
    <property type="entry name" value="Protein kinase-like (PK-like)"/>
    <property type="match status" value="1"/>
</dbReference>
<keyword evidence="3" id="KW-1185">Reference proteome</keyword>
<evidence type="ECO:0000313" key="2">
    <source>
        <dbReference type="EMBL" id="OJA17708.1"/>
    </source>
</evidence>
<dbReference type="Pfam" id="PF07714">
    <property type="entry name" value="PK_Tyr_Ser-Thr"/>
    <property type="match status" value="1"/>
</dbReference>
<gene>
    <name evidence="2" type="ORF">AZE42_07449</name>
</gene>
<dbReference type="InterPro" id="IPR011009">
    <property type="entry name" value="Kinase-like_dom_sf"/>
</dbReference>
<accession>A0A1J8R1C9</accession>
<dbReference type="GO" id="GO:0005524">
    <property type="term" value="F:ATP binding"/>
    <property type="evidence" value="ECO:0007669"/>
    <property type="project" value="InterPro"/>
</dbReference>
<dbReference type="InterPro" id="IPR051681">
    <property type="entry name" value="Ser/Thr_Kinases-Pseudokinases"/>
</dbReference>
<sequence length="451" mass="50704">MFYSAPIIDFSSQISGKLGPRIASGYFGDVYRCTVESREGRTEVAVKVFRNDPMRTTEKIEKAICRELKVWLRLEHSTIVPLLGFASESIEPPFPALVSQWMPSGTLYTYLKDRAHTLDASAKFEFAERIADGLNYLHSNSVVHGDLHPGNVLIDDLGNPRLTDFGLATVVGDVELQLSTATAERSFNSRFRAPEIIGIECDLSGRPTFKSDIYSFGGMMFFVFSGDMPWKEKNSYQVTVELLKRATPARPDKILDGHWDLIRECWSWDPCHRPWAAEALERIITVQTADNISRNCPRPKVTTPVQSTAHRLYSIVRSITTYIRRYPIGDEDIWHTAPSSRGVSTVSPTTQDAVPVSMFSDKPPHETDEVRRARARDRFKSAVSTVMLLQSYTGSLGSPSVIGNVADETPYETDVVKRARARDRFSSVVQTVMLLQSQVHTLCRKMSVYPP</sequence>
<dbReference type="AlphaFoldDB" id="A0A1J8R1C9"/>
<protein>
    <recommendedName>
        <fullName evidence="1">Protein kinase domain-containing protein</fullName>
    </recommendedName>
</protein>
<dbReference type="Proteomes" id="UP000183567">
    <property type="component" value="Unassembled WGS sequence"/>
</dbReference>
<dbReference type="Gene3D" id="1.10.510.10">
    <property type="entry name" value="Transferase(Phosphotransferase) domain 1"/>
    <property type="match status" value="1"/>
</dbReference>
<comment type="caution">
    <text evidence="2">The sequence shown here is derived from an EMBL/GenBank/DDBJ whole genome shotgun (WGS) entry which is preliminary data.</text>
</comment>